<dbReference type="Pfam" id="PF00004">
    <property type="entry name" value="AAA"/>
    <property type="match status" value="1"/>
</dbReference>
<feature type="compositionally biased region" description="Gly residues" evidence="1">
    <location>
        <begin position="609"/>
        <end position="622"/>
    </location>
</feature>
<dbReference type="SUPFAM" id="SSF52540">
    <property type="entry name" value="P-loop containing nucleoside triphosphate hydrolases"/>
    <property type="match status" value="1"/>
</dbReference>
<comment type="caution">
    <text evidence="4">The sequence shown here is derived from an EMBL/GenBank/DDBJ whole genome shotgun (WGS) entry which is preliminary data.</text>
</comment>
<evidence type="ECO:0000313" key="4">
    <source>
        <dbReference type="EMBL" id="KAK1580696.1"/>
    </source>
</evidence>
<feature type="domain" description="ATPase AAA-type core" evidence="2">
    <location>
        <begin position="210"/>
        <end position="339"/>
    </location>
</feature>
<dbReference type="InterPro" id="IPR056599">
    <property type="entry name" value="AAA_lid_fung"/>
</dbReference>
<gene>
    <name evidence="4" type="ORF">LY79DRAFT_660984</name>
</gene>
<evidence type="ECO:0000313" key="5">
    <source>
        <dbReference type="Proteomes" id="UP001230504"/>
    </source>
</evidence>
<dbReference type="Proteomes" id="UP001230504">
    <property type="component" value="Unassembled WGS sequence"/>
</dbReference>
<proteinExistence type="predicted"/>
<evidence type="ECO:0000259" key="3">
    <source>
        <dbReference type="Pfam" id="PF23232"/>
    </source>
</evidence>
<feature type="compositionally biased region" description="Low complexity" evidence="1">
    <location>
        <begin position="595"/>
        <end position="608"/>
    </location>
</feature>
<dbReference type="InterPro" id="IPR003959">
    <property type="entry name" value="ATPase_AAA_core"/>
</dbReference>
<evidence type="ECO:0000259" key="2">
    <source>
        <dbReference type="Pfam" id="PF00004"/>
    </source>
</evidence>
<dbReference type="AlphaFoldDB" id="A0AAD8PTX6"/>
<name>A0AAD8PTX6_9PEZI</name>
<feature type="region of interest" description="Disordered" evidence="1">
    <location>
        <begin position="85"/>
        <end position="117"/>
    </location>
</feature>
<dbReference type="RefSeq" id="XP_060411713.1">
    <property type="nucleotide sequence ID" value="XM_060562783.1"/>
</dbReference>
<evidence type="ECO:0000256" key="1">
    <source>
        <dbReference type="SAM" id="MobiDB-lite"/>
    </source>
</evidence>
<reference evidence="4" key="1">
    <citation type="submission" date="2021-06" db="EMBL/GenBank/DDBJ databases">
        <title>Comparative genomics, transcriptomics and evolutionary studies reveal genomic signatures of adaptation to plant cell wall in hemibiotrophic fungi.</title>
        <authorList>
            <consortium name="DOE Joint Genome Institute"/>
            <person name="Baroncelli R."/>
            <person name="Diaz J.F."/>
            <person name="Benocci T."/>
            <person name="Peng M."/>
            <person name="Battaglia E."/>
            <person name="Haridas S."/>
            <person name="Andreopoulos W."/>
            <person name="Labutti K."/>
            <person name="Pangilinan J."/>
            <person name="Floch G.L."/>
            <person name="Makela M.R."/>
            <person name="Henrissat B."/>
            <person name="Grigoriev I.V."/>
            <person name="Crouch J.A."/>
            <person name="De Vries R.P."/>
            <person name="Sukno S.A."/>
            <person name="Thon M.R."/>
        </authorList>
    </citation>
    <scope>NUCLEOTIDE SEQUENCE</scope>
    <source>
        <strain evidence="4">CBS 125086</strain>
    </source>
</reference>
<dbReference type="EMBL" id="JAHLJV010000052">
    <property type="protein sequence ID" value="KAK1580696.1"/>
    <property type="molecule type" value="Genomic_DNA"/>
</dbReference>
<accession>A0AAD8PTX6</accession>
<keyword evidence="5" id="KW-1185">Reference proteome</keyword>
<feature type="region of interest" description="Disordered" evidence="1">
    <location>
        <begin position="595"/>
        <end position="622"/>
    </location>
</feature>
<dbReference type="Gene3D" id="3.40.50.300">
    <property type="entry name" value="P-loop containing nucleotide triphosphate hydrolases"/>
    <property type="match status" value="1"/>
</dbReference>
<sequence length="622" mass="69074">MSKRGEEFISYTKWSYSYYRGRSLTHEPEGTALCHPQQNTIDSSMVLSEAIESPVVVDFERCLRAAPAWRPGRIPRGFSRVLDERAGDLRQPPRPPGPPGPPEPPRSPSPPPSIDDDRIWDVRLAEKVLGFTDPRQPIELHGQDPPSGDDVLLLPNRVFAFILRTRKWDDGHRAIIKSLMATHFRKKKLERRQFDIIQDKGPSSLSRLPETVAQFYNKPLLPITCGDLGMTPAEVENNLQSSFQKAQAWDCVLLLDEADVFLAERSQDNIERNALVSGKLITSSGFAEDSVEISCDHRMLMQSVFLRVMEYYEGVLFLTTNKVGSFDEAFKSRMSMALYYPPLTREQTRRIWEMQMNRTEALSRQASPGDESQHVRFNHDEVATLADELWNMQTTRDDCRPVWNGREIRNAFQTAVALAEWHKGENRVPGPIVVGREHFEKVARVSNEFNAYLYEVRHGRADYEKAHAREHRFDDFNRQQFVFGGHQGTGFGQQQGYGMGPQLGSITMPFGGGQAGITPMGGGGVPYGNNTQSQGAFFTNQGWQPGYGGGVSNTGIGGLNMAGPSMGASGGGNNMGTGMSPGSVNVQVLPSHSIQGQLSNQQQQQQGGSSMGPGGPMLPGFR</sequence>
<dbReference type="GeneID" id="85447023"/>
<keyword evidence="4" id="KW-0378">Hydrolase</keyword>
<feature type="domain" description="AAA+ ATPase lid" evidence="3">
    <location>
        <begin position="343"/>
        <end position="458"/>
    </location>
</feature>
<dbReference type="PANTHER" id="PTHR46411:SF2">
    <property type="entry name" value="AAA+ ATPASE DOMAIN-CONTAINING PROTEIN"/>
    <property type="match status" value="1"/>
</dbReference>
<dbReference type="GO" id="GO:0005524">
    <property type="term" value="F:ATP binding"/>
    <property type="evidence" value="ECO:0007669"/>
    <property type="project" value="InterPro"/>
</dbReference>
<dbReference type="GO" id="GO:0016887">
    <property type="term" value="F:ATP hydrolysis activity"/>
    <property type="evidence" value="ECO:0007669"/>
    <property type="project" value="InterPro"/>
</dbReference>
<feature type="compositionally biased region" description="Pro residues" evidence="1">
    <location>
        <begin position="92"/>
        <end position="113"/>
    </location>
</feature>
<organism evidence="4 5">
    <name type="scientific">Colletotrichum navitas</name>
    <dbReference type="NCBI Taxonomy" id="681940"/>
    <lineage>
        <taxon>Eukaryota</taxon>
        <taxon>Fungi</taxon>
        <taxon>Dikarya</taxon>
        <taxon>Ascomycota</taxon>
        <taxon>Pezizomycotina</taxon>
        <taxon>Sordariomycetes</taxon>
        <taxon>Hypocreomycetidae</taxon>
        <taxon>Glomerellales</taxon>
        <taxon>Glomerellaceae</taxon>
        <taxon>Colletotrichum</taxon>
        <taxon>Colletotrichum graminicola species complex</taxon>
    </lineage>
</organism>
<dbReference type="PANTHER" id="PTHR46411">
    <property type="entry name" value="FAMILY ATPASE, PUTATIVE-RELATED"/>
    <property type="match status" value="1"/>
</dbReference>
<dbReference type="InterPro" id="IPR027417">
    <property type="entry name" value="P-loop_NTPase"/>
</dbReference>
<dbReference type="Pfam" id="PF23232">
    <property type="entry name" value="AAA_lid_13"/>
    <property type="match status" value="1"/>
</dbReference>
<protein>
    <submittedName>
        <fullName evidence="4">P-loop containing nucleoside triphosphate hydrolase protein</fullName>
    </submittedName>
</protein>